<dbReference type="InterPro" id="IPR029016">
    <property type="entry name" value="GAF-like_dom_sf"/>
</dbReference>
<dbReference type="Proteomes" id="UP000092695">
    <property type="component" value="Chromosome"/>
</dbReference>
<comment type="catalytic activity">
    <reaction evidence="3">
        <text>2 GTP = 3',3'-c-di-GMP + 2 diphosphate</text>
        <dbReference type="Rhea" id="RHEA:24898"/>
        <dbReference type="ChEBI" id="CHEBI:33019"/>
        <dbReference type="ChEBI" id="CHEBI:37565"/>
        <dbReference type="ChEBI" id="CHEBI:58805"/>
        <dbReference type="EC" id="2.7.7.65"/>
    </reaction>
</comment>
<dbReference type="KEGG" id="woc:BA177_08100"/>
<dbReference type="PROSITE" id="PS50887">
    <property type="entry name" value="GGDEF"/>
    <property type="match status" value="1"/>
</dbReference>
<dbReference type="Pfam" id="PF01590">
    <property type="entry name" value="GAF"/>
    <property type="match status" value="1"/>
</dbReference>
<feature type="domain" description="GGDEF" evidence="4">
    <location>
        <begin position="230"/>
        <end position="358"/>
    </location>
</feature>
<keyword evidence="6" id="KW-1185">Reference proteome</keyword>
<evidence type="ECO:0000256" key="2">
    <source>
        <dbReference type="ARBA" id="ARBA00012528"/>
    </source>
</evidence>
<evidence type="ECO:0000259" key="4">
    <source>
        <dbReference type="PROSITE" id="PS50887"/>
    </source>
</evidence>
<dbReference type="InterPro" id="IPR003018">
    <property type="entry name" value="GAF"/>
</dbReference>
<dbReference type="InterPro" id="IPR000160">
    <property type="entry name" value="GGDEF_dom"/>
</dbReference>
<dbReference type="STRING" id="1548547.BA177_08100"/>
<dbReference type="RefSeq" id="WP_068615237.1">
    <property type="nucleotide sequence ID" value="NZ_CP016268.1"/>
</dbReference>
<reference evidence="5 6" key="1">
    <citation type="submission" date="2016-06" db="EMBL/GenBank/DDBJ databases">
        <title>Complete genome sequence of a deep-branching marine Gamma Proteobacterium Woeseia oceani type strain XK5.</title>
        <authorList>
            <person name="Mu D."/>
            <person name="Du Z."/>
        </authorList>
    </citation>
    <scope>NUCLEOTIDE SEQUENCE [LARGE SCALE GENOMIC DNA]</scope>
    <source>
        <strain evidence="5 6">XK5</strain>
    </source>
</reference>
<dbReference type="SMART" id="SM00267">
    <property type="entry name" value="GGDEF"/>
    <property type="match status" value="1"/>
</dbReference>
<evidence type="ECO:0000313" key="6">
    <source>
        <dbReference type="Proteomes" id="UP000092695"/>
    </source>
</evidence>
<dbReference type="SMART" id="SM00065">
    <property type="entry name" value="GAF"/>
    <property type="match status" value="1"/>
</dbReference>
<proteinExistence type="predicted"/>
<dbReference type="GO" id="GO:0052621">
    <property type="term" value="F:diguanylate cyclase activity"/>
    <property type="evidence" value="ECO:0007669"/>
    <property type="project" value="UniProtKB-EC"/>
</dbReference>
<dbReference type="PANTHER" id="PTHR45138">
    <property type="entry name" value="REGULATORY COMPONENTS OF SENSORY TRANSDUCTION SYSTEM"/>
    <property type="match status" value="1"/>
</dbReference>
<dbReference type="Gene3D" id="3.30.70.270">
    <property type="match status" value="1"/>
</dbReference>
<dbReference type="InterPro" id="IPR029787">
    <property type="entry name" value="Nucleotide_cyclase"/>
</dbReference>
<dbReference type="NCBIfam" id="TIGR00254">
    <property type="entry name" value="GGDEF"/>
    <property type="match status" value="1"/>
</dbReference>
<evidence type="ECO:0000256" key="3">
    <source>
        <dbReference type="ARBA" id="ARBA00034247"/>
    </source>
</evidence>
<protein>
    <recommendedName>
        <fullName evidence="2">diguanylate cyclase</fullName>
        <ecNumber evidence="2">2.7.7.65</ecNumber>
    </recommendedName>
</protein>
<dbReference type="AlphaFoldDB" id="A0A193LF63"/>
<dbReference type="EC" id="2.7.7.65" evidence="2"/>
<dbReference type="GO" id="GO:0043709">
    <property type="term" value="P:cell adhesion involved in single-species biofilm formation"/>
    <property type="evidence" value="ECO:0007669"/>
    <property type="project" value="TreeGrafter"/>
</dbReference>
<dbReference type="SUPFAM" id="SSF55073">
    <property type="entry name" value="Nucleotide cyclase"/>
    <property type="match status" value="1"/>
</dbReference>
<evidence type="ECO:0000256" key="1">
    <source>
        <dbReference type="ARBA" id="ARBA00001946"/>
    </source>
</evidence>
<dbReference type="Pfam" id="PF00990">
    <property type="entry name" value="GGDEF"/>
    <property type="match status" value="1"/>
</dbReference>
<dbReference type="CDD" id="cd01949">
    <property type="entry name" value="GGDEF"/>
    <property type="match status" value="1"/>
</dbReference>
<dbReference type="Gene3D" id="3.30.450.40">
    <property type="match status" value="1"/>
</dbReference>
<accession>A0A193LF63</accession>
<dbReference type="OrthoDB" id="9812260at2"/>
<gene>
    <name evidence="5" type="ORF">BA177_08100</name>
</gene>
<sequence>MNSVPIPENDADRIRKLQAYSILDTLPEQDYDDITRLASLICESPISLISLVDEHRQWFKSRVGPDAQETPREHAFCAHSIMTPDDVFIVNDASKDARFEQNPLVTGEPDIRFYAGVPLVAPSGEALGTLCVIDRQPRELTLAQADALRLLSRLVVSQLEMRHDIENIEQSLLDQGDHVARLEDYKRKMDESHANLRVQSVTDVLTGLLNRRGLRTRLAEEFDRAKREQSLFSLLVIDVDEFKSFNDTYGHQAGDKILEMLGALLKDVTRVYDSVGRFGGEEFVVLLPGSDTQGARVIAERTRRAVQRHAWPNRNVTVSIGIATYADNMESAADLFEAADSALYKAKENGRNRCESAA</sequence>
<name>A0A193LF63_9GAMM</name>
<organism evidence="5 6">
    <name type="scientific">Woeseia oceani</name>
    <dbReference type="NCBI Taxonomy" id="1548547"/>
    <lineage>
        <taxon>Bacteria</taxon>
        <taxon>Pseudomonadati</taxon>
        <taxon>Pseudomonadota</taxon>
        <taxon>Gammaproteobacteria</taxon>
        <taxon>Woeseiales</taxon>
        <taxon>Woeseiaceae</taxon>
        <taxon>Woeseia</taxon>
    </lineage>
</organism>
<dbReference type="GO" id="GO:0005886">
    <property type="term" value="C:plasma membrane"/>
    <property type="evidence" value="ECO:0007669"/>
    <property type="project" value="TreeGrafter"/>
</dbReference>
<dbReference type="InterPro" id="IPR043128">
    <property type="entry name" value="Rev_trsase/Diguanyl_cyclase"/>
</dbReference>
<dbReference type="FunFam" id="3.30.70.270:FF:000001">
    <property type="entry name" value="Diguanylate cyclase domain protein"/>
    <property type="match status" value="1"/>
</dbReference>
<dbReference type="PANTHER" id="PTHR45138:SF9">
    <property type="entry name" value="DIGUANYLATE CYCLASE DGCM-RELATED"/>
    <property type="match status" value="1"/>
</dbReference>
<dbReference type="GO" id="GO:1902201">
    <property type="term" value="P:negative regulation of bacterial-type flagellum-dependent cell motility"/>
    <property type="evidence" value="ECO:0007669"/>
    <property type="project" value="TreeGrafter"/>
</dbReference>
<dbReference type="EMBL" id="CP016268">
    <property type="protein sequence ID" value="ANO51170.1"/>
    <property type="molecule type" value="Genomic_DNA"/>
</dbReference>
<dbReference type="InterPro" id="IPR050469">
    <property type="entry name" value="Diguanylate_Cyclase"/>
</dbReference>
<comment type="cofactor">
    <cofactor evidence="1">
        <name>Mg(2+)</name>
        <dbReference type="ChEBI" id="CHEBI:18420"/>
    </cofactor>
</comment>
<dbReference type="SUPFAM" id="SSF55781">
    <property type="entry name" value="GAF domain-like"/>
    <property type="match status" value="1"/>
</dbReference>
<evidence type="ECO:0000313" key="5">
    <source>
        <dbReference type="EMBL" id="ANO51170.1"/>
    </source>
</evidence>